<comment type="caution">
    <text evidence="2">The sequence shown here is derived from an EMBL/GenBank/DDBJ whole genome shotgun (WGS) entry which is preliminary data.</text>
</comment>
<keyword evidence="3" id="KW-1185">Reference proteome</keyword>
<dbReference type="AlphaFoldDB" id="A0AAE3QZ48"/>
<sequence>MKRHITTKDAIRKYRAEYYRLRKQEARLNHELFRMKNRIKQLAEAEKQSIANHALLTDLLARTEQQIAELEAQPASKQRDKQLKKAEKELKDVRVKYKRSDLHLAVIDRKKDKDNAAKYILKEAKRDDVTVRIQAAYEAWQKFEQIQQQENADFEAFTIQYQNQKTAIAEQLQTSPVISSCGQPLPQLVVAVQNTRPNNTAYFHSRLQSYTSAIHSEEDYLLFRQAMSDCTLQNRKSDYTLLSGIS</sequence>
<accession>A0AAE3QZ48</accession>
<feature type="coiled-coil region" evidence="1">
    <location>
        <begin position="11"/>
        <end position="103"/>
    </location>
</feature>
<protein>
    <submittedName>
        <fullName evidence="2">Uncharacterized protein</fullName>
    </submittedName>
</protein>
<evidence type="ECO:0000313" key="3">
    <source>
        <dbReference type="Proteomes" id="UP001232063"/>
    </source>
</evidence>
<proteinExistence type="predicted"/>
<gene>
    <name evidence="2" type="ORF">QNI22_05665</name>
</gene>
<evidence type="ECO:0000256" key="1">
    <source>
        <dbReference type="SAM" id="Coils"/>
    </source>
</evidence>
<name>A0AAE3QZ48_9BACT</name>
<reference evidence="2" key="1">
    <citation type="submission" date="2023-05" db="EMBL/GenBank/DDBJ databases">
        <authorList>
            <person name="Zhang X."/>
        </authorList>
    </citation>
    <scope>NUCLEOTIDE SEQUENCE</scope>
    <source>
        <strain evidence="2">BD1B2-1</strain>
    </source>
</reference>
<dbReference type="RefSeq" id="WP_314509644.1">
    <property type="nucleotide sequence ID" value="NZ_JASJOU010000001.1"/>
</dbReference>
<organism evidence="2 3">
    <name type="scientific">Xanthocytophaga agilis</name>
    <dbReference type="NCBI Taxonomy" id="3048010"/>
    <lineage>
        <taxon>Bacteria</taxon>
        <taxon>Pseudomonadati</taxon>
        <taxon>Bacteroidota</taxon>
        <taxon>Cytophagia</taxon>
        <taxon>Cytophagales</taxon>
        <taxon>Rhodocytophagaceae</taxon>
        <taxon>Xanthocytophaga</taxon>
    </lineage>
</organism>
<evidence type="ECO:0000313" key="2">
    <source>
        <dbReference type="EMBL" id="MDJ1500120.1"/>
    </source>
</evidence>
<keyword evidence="1" id="KW-0175">Coiled coil</keyword>
<dbReference type="EMBL" id="JASJOU010000001">
    <property type="protein sequence ID" value="MDJ1500120.1"/>
    <property type="molecule type" value="Genomic_DNA"/>
</dbReference>
<dbReference type="Proteomes" id="UP001232063">
    <property type="component" value="Unassembled WGS sequence"/>
</dbReference>